<dbReference type="GO" id="GO:0016757">
    <property type="term" value="F:glycosyltransferase activity"/>
    <property type="evidence" value="ECO:0007669"/>
    <property type="project" value="InterPro"/>
</dbReference>
<feature type="domain" description="Glycosyl transferase family 1" evidence="1">
    <location>
        <begin position="244"/>
        <end position="396"/>
    </location>
</feature>
<dbReference type="Gene3D" id="3.40.50.2000">
    <property type="entry name" value="Glycogen Phosphorylase B"/>
    <property type="match status" value="2"/>
</dbReference>
<dbReference type="SUPFAM" id="SSF53756">
    <property type="entry name" value="UDP-Glycosyltransferase/glycogen phosphorylase"/>
    <property type="match status" value="1"/>
</dbReference>
<name>A0A3B0TYR4_9ZZZZ</name>
<dbReference type="InterPro" id="IPR028098">
    <property type="entry name" value="Glyco_trans_4-like_N"/>
</dbReference>
<evidence type="ECO:0000259" key="1">
    <source>
        <dbReference type="Pfam" id="PF00534"/>
    </source>
</evidence>
<evidence type="ECO:0000313" key="3">
    <source>
        <dbReference type="EMBL" id="VAW19502.1"/>
    </source>
</evidence>
<gene>
    <name evidence="3" type="ORF">MNBD_BACTEROID01-2541</name>
</gene>
<dbReference type="PROSITE" id="PS51257">
    <property type="entry name" value="PROKAR_LIPOPROTEIN"/>
    <property type="match status" value="1"/>
</dbReference>
<reference evidence="3" key="1">
    <citation type="submission" date="2018-06" db="EMBL/GenBank/DDBJ databases">
        <authorList>
            <person name="Zhirakovskaya E."/>
        </authorList>
    </citation>
    <scope>NUCLEOTIDE SEQUENCE</scope>
</reference>
<keyword evidence="3" id="KW-0808">Transferase</keyword>
<evidence type="ECO:0000259" key="2">
    <source>
        <dbReference type="Pfam" id="PF13439"/>
    </source>
</evidence>
<accession>A0A3B0TYR4</accession>
<dbReference type="PANTHER" id="PTHR45947:SF14">
    <property type="entry name" value="SLL1723 PROTEIN"/>
    <property type="match status" value="1"/>
</dbReference>
<dbReference type="PANTHER" id="PTHR45947">
    <property type="entry name" value="SULFOQUINOVOSYL TRANSFERASE SQD2"/>
    <property type="match status" value="1"/>
</dbReference>
<dbReference type="AlphaFoldDB" id="A0A3B0TYR4"/>
<protein>
    <submittedName>
        <fullName evidence="3">Glycosyltransferase</fullName>
    </submittedName>
</protein>
<sequence>MAAMKVLMFGWEFPPHISGGLGTACYGLTKGLAGFDDIEVTFVVPRAYGDEDQSTIQLIGANNIPVTKKKIYFEDIQKKIDYYEVSSEIIPYIGPDEFWELKSKRYSKKARFVETDEGAKIKFSGKYGDNLYQEIRDYALVAEVIADNNEFDLIHAHDWLAYPAGIAAKRVSGKPLVIHVHATDFDRSGGSANPQVYAMEREGMEAADQIITVSNLTRSIVIEKYGIDPGKITTVYNAVEQVSDEQKVALKKGVNEKIVTFLGRITMQKGPEYFVEAAHQVLQKTGNIRFVMAGSGDMMNSMIARAAQLKISDKFHFTGFLKGDDVFQMFKMSDVFVMPSVSEPFGIVPLEAMQSNVPVIISNQSGVAEILKFAIKIDFWDTNAMADAIYALVNYPSLSNFFKTFGKEEVESLRWKNSAKNVRNIYYKALGIAPVNT</sequence>
<proteinExistence type="predicted"/>
<dbReference type="InterPro" id="IPR050194">
    <property type="entry name" value="Glycosyltransferase_grp1"/>
</dbReference>
<dbReference type="Pfam" id="PF00534">
    <property type="entry name" value="Glycos_transf_1"/>
    <property type="match status" value="1"/>
</dbReference>
<feature type="domain" description="Glycosyltransferase subfamily 4-like N-terminal" evidence="2">
    <location>
        <begin position="140"/>
        <end position="239"/>
    </location>
</feature>
<dbReference type="CDD" id="cd03801">
    <property type="entry name" value="GT4_PimA-like"/>
    <property type="match status" value="1"/>
</dbReference>
<dbReference type="EMBL" id="UOEP01000100">
    <property type="protein sequence ID" value="VAW19502.1"/>
    <property type="molecule type" value="Genomic_DNA"/>
</dbReference>
<organism evidence="3">
    <name type="scientific">hydrothermal vent metagenome</name>
    <dbReference type="NCBI Taxonomy" id="652676"/>
    <lineage>
        <taxon>unclassified sequences</taxon>
        <taxon>metagenomes</taxon>
        <taxon>ecological metagenomes</taxon>
    </lineage>
</organism>
<dbReference type="Pfam" id="PF13439">
    <property type="entry name" value="Glyco_transf_4"/>
    <property type="match status" value="1"/>
</dbReference>
<dbReference type="InterPro" id="IPR001296">
    <property type="entry name" value="Glyco_trans_1"/>
</dbReference>